<evidence type="ECO:0000313" key="2">
    <source>
        <dbReference type="Proteomes" id="UP001386955"/>
    </source>
</evidence>
<reference evidence="1 2" key="1">
    <citation type="submission" date="2024-01" db="EMBL/GenBank/DDBJ databases">
        <title>The genomes of 5 underutilized Papilionoideae crops provide insights into root nodulation and disease resistanc.</title>
        <authorList>
            <person name="Jiang F."/>
        </authorList>
    </citation>
    <scope>NUCLEOTIDE SEQUENCE [LARGE SCALE GENOMIC DNA]</scope>
    <source>
        <strain evidence="1">DUOXIRENSHENG_FW03</strain>
        <tissue evidence="1">Leaves</tissue>
    </source>
</reference>
<organism evidence="1 2">
    <name type="scientific">Psophocarpus tetragonolobus</name>
    <name type="common">Winged bean</name>
    <name type="synonym">Dolichos tetragonolobus</name>
    <dbReference type="NCBI Taxonomy" id="3891"/>
    <lineage>
        <taxon>Eukaryota</taxon>
        <taxon>Viridiplantae</taxon>
        <taxon>Streptophyta</taxon>
        <taxon>Embryophyta</taxon>
        <taxon>Tracheophyta</taxon>
        <taxon>Spermatophyta</taxon>
        <taxon>Magnoliopsida</taxon>
        <taxon>eudicotyledons</taxon>
        <taxon>Gunneridae</taxon>
        <taxon>Pentapetalae</taxon>
        <taxon>rosids</taxon>
        <taxon>fabids</taxon>
        <taxon>Fabales</taxon>
        <taxon>Fabaceae</taxon>
        <taxon>Papilionoideae</taxon>
        <taxon>50 kb inversion clade</taxon>
        <taxon>NPAAA clade</taxon>
        <taxon>indigoferoid/millettioid clade</taxon>
        <taxon>Phaseoleae</taxon>
        <taxon>Psophocarpus</taxon>
    </lineage>
</organism>
<dbReference type="AlphaFoldDB" id="A0AAN9XPM9"/>
<gene>
    <name evidence="1" type="ORF">VNO78_12206</name>
</gene>
<evidence type="ECO:0000313" key="1">
    <source>
        <dbReference type="EMBL" id="KAK7400897.1"/>
    </source>
</evidence>
<keyword evidence="2" id="KW-1185">Reference proteome</keyword>
<name>A0AAN9XPM9_PSOTE</name>
<dbReference type="Proteomes" id="UP001386955">
    <property type="component" value="Unassembled WGS sequence"/>
</dbReference>
<comment type="caution">
    <text evidence="1">The sequence shown here is derived from an EMBL/GenBank/DDBJ whole genome shotgun (WGS) entry which is preliminary data.</text>
</comment>
<proteinExistence type="predicted"/>
<dbReference type="EMBL" id="JAYMYS010000003">
    <property type="protein sequence ID" value="KAK7400897.1"/>
    <property type="molecule type" value="Genomic_DNA"/>
</dbReference>
<protein>
    <submittedName>
        <fullName evidence="1">Uncharacterized protein</fullName>
    </submittedName>
</protein>
<sequence length="105" mass="12477">MLREIWARVWKNNKPADIAMSYWHLLGYLSQRHNHAILENPLIDITKTTFSNYLACMEVIGYQQKTKQWNFQSKVYVGKSRASTGSLSQFIVRNFSKRNEHWQLD</sequence>
<accession>A0AAN9XPM9</accession>